<accession>A0A921MR88</accession>
<dbReference type="PROSITE" id="PS51762">
    <property type="entry name" value="GH16_2"/>
    <property type="match status" value="1"/>
</dbReference>
<dbReference type="Pfam" id="PF00722">
    <property type="entry name" value="Glyco_hydro_16"/>
    <property type="match status" value="1"/>
</dbReference>
<feature type="domain" description="GH16" evidence="3">
    <location>
        <begin position="154"/>
        <end position="426"/>
    </location>
</feature>
<name>A0A921MR88_9BACT</name>
<evidence type="ECO:0000256" key="2">
    <source>
        <dbReference type="SAM" id="SignalP"/>
    </source>
</evidence>
<dbReference type="RefSeq" id="WP_273305637.1">
    <property type="nucleotide sequence ID" value="NZ_DYUD01000012.1"/>
</dbReference>
<dbReference type="GO" id="GO:0005975">
    <property type="term" value="P:carbohydrate metabolic process"/>
    <property type="evidence" value="ECO:0007669"/>
    <property type="project" value="InterPro"/>
</dbReference>
<evidence type="ECO:0000256" key="1">
    <source>
        <dbReference type="ARBA" id="ARBA00006865"/>
    </source>
</evidence>
<evidence type="ECO:0000313" key="5">
    <source>
        <dbReference type="Proteomes" id="UP000757103"/>
    </source>
</evidence>
<dbReference type="AlphaFoldDB" id="A0A921MR88"/>
<dbReference type="Proteomes" id="UP000757103">
    <property type="component" value="Unassembled WGS sequence"/>
</dbReference>
<protein>
    <submittedName>
        <fullName evidence="4">Glycoside hydrolase family 16 protein</fullName>
    </submittedName>
</protein>
<keyword evidence="4" id="KW-0378">Hydrolase</keyword>
<sequence>MNTRTKTAFCLLLSAIPFFSTALAQPAAQTPSVYADFNFNRNDSDTDNWIQSIEVVSPALRSVIDRDTTIVVKAPGMTRLSARCWQQPSAQNPCGWGHDVKLVADGTPIADDAEIAFEFPARQFPYGPVNIRLYGQNEKGEQDIFELQLYNTAGSKWNYGIPDTVPMQARGLKLVFQDDFDSPLSISNDGRNARYCAHKPRYGDFSGWPFADVDGDDNPFEQVDSYLRIKARKRPGSAGSTGLISSVNMDGEGFFAQAPCYLECRFTAQSAPGTWPAFWTLTSIDRGINGDELDIVEAYGGVGKGNPNHPGYSITSHFWGQKNPDGSDKQRFNRRVPIQELGGRSYWSTTFHTYGLYVGVDETVYYFDGIEVLRHPTNEISKTKPLFFLINYAIGGISGWPIDLQRFGNASDMYVDYVRVFAQDSIDYSIPFPSKP</sequence>
<evidence type="ECO:0000259" key="3">
    <source>
        <dbReference type="PROSITE" id="PS51762"/>
    </source>
</evidence>
<reference evidence="4" key="1">
    <citation type="journal article" date="2021" name="PeerJ">
        <title>Extensive microbial diversity within the chicken gut microbiome revealed by metagenomics and culture.</title>
        <authorList>
            <person name="Gilroy R."/>
            <person name="Ravi A."/>
            <person name="Getino M."/>
            <person name="Pursley I."/>
            <person name="Horton D.L."/>
            <person name="Alikhan N.F."/>
            <person name="Baker D."/>
            <person name="Gharbi K."/>
            <person name="Hall N."/>
            <person name="Watson M."/>
            <person name="Adriaenssens E.M."/>
            <person name="Foster-Nyarko E."/>
            <person name="Jarju S."/>
            <person name="Secka A."/>
            <person name="Antonio M."/>
            <person name="Oren A."/>
            <person name="Chaudhuri R.R."/>
            <person name="La Ragione R."/>
            <person name="Hildebrand F."/>
            <person name="Pallen M.J."/>
        </authorList>
    </citation>
    <scope>NUCLEOTIDE SEQUENCE</scope>
    <source>
        <strain evidence="4">CHK121-7720</strain>
    </source>
</reference>
<gene>
    <name evidence="4" type="ORF">K8U91_03840</name>
</gene>
<evidence type="ECO:0000313" key="4">
    <source>
        <dbReference type="EMBL" id="HJG88594.1"/>
    </source>
</evidence>
<dbReference type="InterPro" id="IPR000757">
    <property type="entry name" value="Beta-glucanase-like"/>
</dbReference>
<dbReference type="GO" id="GO:0004553">
    <property type="term" value="F:hydrolase activity, hydrolyzing O-glycosyl compounds"/>
    <property type="evidence" value="ECO:0007669"/>
    <property type="project" value="InterPro"/>
</dbReference>
<dbReference type="InterPro" id="IPR013320">
    <property type="entry name" value="ConA-like_dom_sf"/>
</dbReference>
<organism evidence="4 5">
    <name type="scientific">Barnesiella viscericola</name>
    <dbReference type="NCBI Taxonomy" id="397865"/>
    <lineage>
        <taxon>Bacteria</taxon>
        <taxon>Pseudomonadati</taxon>
        <taxon>Bacteroidota</taxon>
        <taxon>Bacteroidia</taxon>
        <taxon>Bacteroidales</taxon>
        <taxon>Barnesiellaceae</taxon>
        <taxon>Barnesiella</taxon>
    </lineage>
</organism>
<dbReference type="CDD" id="cd08023">
    <property type="entry name" value="GH16_laminarinase_like"/>
    <property type="match status" value="1"/>
</dbReference>
<dbReference type="PANTHER" id="PTHR10963">
    <property type="entry name" value="GLYCOSYL HYDROLASE-RELATED"/>
    <property type="match status" value="1"/>
</dbReference>
<comment type="similarity">
    <text evidence="1">Belongs to the glycosyl hydrolase 16 family.</text>
</comment>
<proteinExistence type="inferred from homology"/>
<dbReference type="InterPro" id="IPR050546">
    <property type="entry name" value="Glycosyl_Hydrlase_16"/>
</dbReference>
<dbReference type="Gene3D" id="2.60.120.200">
    <property type="match status" value="1"/>
</dbReference>
<dbReference type="SUPFAM" id="SSF49899">
    <property type="entry name" value="Concanavalin A-like lectins/glucanases"/>
    <property type="match status" value="1"/>
</dbReference>
<feature type="chain" id="PRO_5036734154" evidence="2">
    <location>
        <begin position="25"/>
        <end position="436"/>
    </location>
</feature>
<feature type="signal peptide" evidence="2">
    <location>
        <begin position="1"/>
        <end position="24"/>
    </location>
</feature>
<dbReference type="PANTHER" id="PTHR10963:SF60">
    <property type="entry name" value="GRAM-NEGATIVE BACTERIA-BINDING PROTEIN 1-RELATED"/>
    <property type="match status" value="1"/>
</dbReference>
<comment type="caution">
    <text evidence="4">The sequence shown here is derived from an EMBL/GenBank/DDBJ whole genome shotgun (WGS) entry which is preliminary data.</text>
</comment>
<reference evidence="4" key="2">
    <citation type="submission" date="2021-09" db="EMBL/GenBank/DDBJ databases">
        <authorList>
            <person name="Gilroy R."/>
        </authorList>
    </citation>
    <scope>NUCLEOTIDE SEQUENCE</scope>
    <source>
        <strain evidence="4">CHK121-7720</strain>
    </source>
</reference>
<keyword evidence="2" id="KW-0732">Signal</keyword>
<dbReference type="EMBL" id="DYUD01000012">
    <property type="protein sequence ID" value="HJG88594.1"/>
    <property type="molecule type" value="Genomic_DNA"/>
</dbReference>